<dbReference type="AlphaFoldDB" id="A0A8J6BGT3"/>
<reference evidence="2" key="1">
    <citation type="thesis" date="2020" institute="ProQuest LLC" country="789 East Eisenhower Parkway, Ann Arbor, MI, USA">
        <title>Comparative Genomics and Chromosome Evolution.</title>
        <authorList>
            <person name="Mudd A.B."/>
        </authorList>
    </citation>
    <scope>NUCLEOTIDE SEQUENCE</scope>
    <source>
        <strain evidence="2">HN-11 Male</strain>
        <tissue evidence="2">Kidney and liver</tissue>
    </source>
</reference>
<organism evidence="2 3">
    <name type="scientific">Eleutherodactylus coqui</name>
    <name type="common">Puerto Rican coqui</name>
    <dbReference type="NCBI Taxonomy" id="57060"/>
    <lineage>
        <taxon>Eukaryota</taxon>
        <taxon>Metazoa</taxon>
        <taxon>Chordata</taxon>
        <taxon>Craniata</taxon>
        <taxon>Vertebrata</taxon>
        <taxon>Euteleostomi</taxon>
        <taxon>Amphibia</taxon>
        <taxon>Batrachia</taxon>
        <taxon>Anura</taxon>
        <taxon>Neobatrachia</taxon>
        <taxon>Hyloidea</taxon>
        <taxon>Eleutherodactylidae</taxon>
        <taxon>Eleutherodactylinae</taxon>
        <taxon>Eleutherodactylus</taxon>
        <taxon>Eleutherodactylus</taxon>
    </lineage>
</organism>
<keyword evidence="1" id="KW-1133">Transmembrane helix</keyword>
<gene>
    <name evidence="2" type="ORF">GDO78_014415</name>
</gene>
<keyword evidence="3" id="KW-1185">Reference proteome</keyword>
<dbReference type="Proteomes" id="UP000770717">
    <property type="component" value="Unassembled WGS sequence"/>
</dbReference>
<dbReference type="OrthoDB" id="5814848at2759"/>
<evidence type="ECO:0000313" key="2">
    <source>
        <dbReference type="EMBL" id="KAG9462303.1"/>
    </source>
</evidence>
<name>A0A8J6BGT3_ELECQ</name>
<accession>A0A8J6BGT3</accession>
<feature type="transmembrane region" description="Helical" evidence="1">
    <location>
        <begin position="56"/>
        <end position="80"/>
    </location>
</feature>
<dbReference type="EMBL" id="WNTK01012150">
    <property type="protein sequence ID" value="KAG9462303.1"/>
    <property type="molecule type" value="Genomic_DNA"/>
</dbReference>
<proteinExistence type="predicted"/>
<evidence type="ECO:0000256" key="1">
    <source>
        <dbReference type="SAM" id="Phobius"/>
    </source>
</evidence>
<protein>
    <submittedName>
        <fullName evidence="2">Uncharacterized protein</fullName>
    </submittedName>
</protein>
<comment type="caution">
    <text evidence="2">The sequence shown here is derived from an EMBL/GenBank/DDBJ whole genome shotgun (WGS) entry which is preliminary data.</text>
</comment>
<sequence length="106" mass="11828">MRSSGVLDYCVKVPGAESKKADVKTSIPKSKPINSKLPELFNWSIQLFDQDGRVSLWVYVVCAGSLLILIFLIVISCLLCKKPPEPKTVFPHQKPLTLAYDGDFDM</sequence>
<keyword evidence="1" id="KW-0472">Membrane</keyword>
<evidence type="ECO:0000313" key="3">
    <source>
        <dbReference type="Proteomes" id="UP000770717"/>
    </source>
</evidence>
<keyword evidence="1" id="KW-0812">Transmembrane</keyword>